<keyword evidence="13" id="KW-0407">Ion channel</keyword>
<feature type="region of interest" description="Disordered" evidence="16">
    <location>
        <begin position="522"/>
        <end position="564"/>
    </location>
</feature>
<evidence type="ECO:0000313" key="20">
    <source>
        <dbReference type="Proteomes" id="UP000054359"/>
    </source>
</evidence>
<keyword evidence="12 17" id="KW-0472">Membrane</keyword>
<dbReference type="GO" id="GO:0008331">
    <property type="term" value="F:high voltage-gated calcium channel activity"/>
    <property type="evidence" value="ECO:0007669"/>
    <property type="project" value="TreeGrafter"/>
</dbReference>
<feature type="non-terminal residue" evidence="19">
    <location>
        <position position="715"/>
    </location>
</feature>
<dbReference type="EMBL" id="KK119796">
    <property type="protein sequence ID" value="KFM76771.1"/>
    <property type="molecule type" value="Genomic_DNA"/>
</dbReference>
<feature type="transmembrane region" description="Helical" evidence="17">
    <location>
        <begin position="339"/>
        <end position="357"/>
    </location>
</feature>
<keyword evidence="6 14" id="KW-0479">Metal-binding</keyword>
<evidence type="ECO:0000256" key="2">
    <source>
        <dbReference type="ARBA" id="ARBA00022448"/>
    </source>
</evidence>
<dbReference type="PRINTS" id="PR01630">
    <property type="entry name" value="LVDCCALPHA1"/>
</dbReference>
<feature type="transmembrane region" description="Helical" evidence="17">
    <location>
        <begin position="86"/>
        <end position="108"/>
    </location>
</feature>
<feature type="binding site" evidence="14">
    <location>
        <position position="396"/>
    </location>
    <ligand>
        <name>Ca(2+)</name>
        <dbReference type="ChEBI" id="CHEBI:29108"/>
    </ligand>
</feature>
<dbReference type="PRINTS" id="PR00167">
    <property type="entry name" value="CACHANNEL"/>
</dbReference>
<dbReference type="InterPro" id="IPR050599">
    <property type="entry name" value="VDCC_alpha-1_subunit"/>
</dbReference>
<dbReference type="STRING" id="407821.A0A087UHD2"/>
<keyword evidence="10 17" id="KW-1133">Transmembrane helix</keyword>
<evidence type="ECO:0000256" key="13">
    <source>
        <dbReference type="ARBA" id="ARBA00023303"/>
    </source>
</evidence>
<keyword evidence="11" id="KW-0406">Ion transport</keyword>
<dbReference type="FunFam" id="1.10.287.70:FF:000007">
    <property type="entry name" value="Voltage-dependent L-type calcium channel subunit alpha"/>
    <property type="match status" value="1"/>
</dbReference>
<dbReference type="GO" id="GO:0016322">
    <property type="term" value="P:neuron remodeling"/>
    <property type="evidence" value="ECO:0007669"/>
    <property type="project" value="UniProtKB-ARBA"/>
</dbReference>
<gene>
    <name evidence="19" type="ORF">X975_08634</name>
</gene>
<dbReference type="Gene3D" id="6.10.250.2500">
    <property type="match status" value="1"/>
</dbReference>
<dbReference type="Gene3D" id="1.10.287.70">
    <property type="match status" value="2"/>
</dbReference>
<keyword evidence="9 15" id="KW-0851">Voltage-gated channel</keyword>
<evidence type="ECO:0000256" key="6">
    <source>
        <dbReference type="ARBA" id="ARBA00022723"/>
    </source>
</evidence>
<dbReference type="Proteomes" id="UP000054359">
    <property type="component" value="Unassembled WGS sequence"/>
</dbReference>
<dbReference type="GO" id="GO:0005891">
    <property type="term" value="C:voltage-gated calcium channel complex"/>
    <property type="evidence" value="ECO:0007669"/>
    <property type="project" value="InterPro"/>
</dbReference>
<dbReference type="FunFam" id="1.20.120.350:FF:000006">
    <property type="entry name" value="Voltage-dependent L-type calcium channel subunit alpha"/>
    <property type="match status" value="1"/>
</dbReference>
<feature type="transmembrane region" description="Helical" evidence="17">
    <location>
        <begin position="641"/>
        <end position="662"/>
    </location>
</feature>
<evidence type="ECO:0000256" key="9">
    <source>
        <dbReference type="ARBA" id="ARBA00022882"/>
    </source>
</evidence>
<dbReference type="OrthoDB" id="6425537at2759"/>
<comment type="function">
    <text evidence="15">Voltage-sensitive calcium channels (VSCC) mediate the entry of calcium ions into excitable cells and are also involved in a variety of calcium-dependent processes, including muscle contraction, hormone or neurotransmitter release, gene expression, cell motility, cell division and cell death.</text>
</comment>
<dbReference type="Pfam" id="PF00520">
    <property type="entry name" value="Ion_trans"/>
    <property type="match status" value="3"/>
</dbReference>
<evidence type="ECO:0000256" key="16">
    <source>
        <dbReference type="SAM" id="MobiDB-lite"/>
    </source>
</evidence>
<protein>
    <recommendedName>
        <fullName evidence="15">Voltage-dependent L-type calcium channel subunit alpha</fullName>
    </recommendedName>
</protein>
<dbReference type="GO" id="GO:0042045">
    <property type="term" value="P:epithelial fluid transport"/>
    <property type="evidence" value="ECO:0007669"/>
    <property type="project" value="UniProtKB-ARBA"/>
</dbReference>
<dbReference type="FunFam" id="1.10.287.70:FF:000107">
    <property type="entry name" value="Voltage-dependent L-type calcium channel subunit alpha"/>
    <property type="match status" value="1"/>
</dbReference>
<organism evidence="19 20">
    <name type="scientific">Stegodyphus mimosarum</name>
    <name type="common">African social velvet spider</name>
    <dbReference type="NCBI Taxonomy" id="407821"/>
    <lineage>
        <taxon>Eukaryota</taxon>
        <taxon>Metazoa</taxon>
        <taxon>Ecdysozoa</taxon>
        <taxon>Arthropoda</taxon>
        <taxon>Chelicerata</taxon>
        <taxon>Arachnida</taxon>
        <taxon>Araneae</taxon>
        <taxon>Araneomorphae</taxon>
        <taxon>Entelegynae</taxon>
        <taxon>Eresoidea</taxon>
        <taxon>Eresidae</taxon>
        <taxon>Stegodyphus</taxon>
    </lineage>
</organism>
<dbReference type="InterPro" id="IPR005821">
    <property type="entry name" value="Ion_trans_dom"/>
</dbReference>
<evidence type="ECO:0000256" key="10">
    <source>
        <dbReference type="ARBA" id="ARBA00022989"/>
    </source>
</evidence>
<dbReference type="GO" id="GO:0019722">
    <property type="term" value="P:calcium-mediated signaling"/>
    <property type="evidence" value="ECO:0007669"/>
    <property type="project" value="UniProtKB-ARBA"/>
</dbReference>
<dbReference type="InterPro" id="IPR002077">
    <property type="entry name" value="VDCCAlpha1"/>
</dbReference>
<keyword evidence="5 17" id="KW-0812">Transmembrane</keyword>
<sequence length="715" mass="81104">MHKTCFDNVTGQIALEDPHPCGDAGFQCNASAGEVCRLHWEGPNHGIINFDNFGLAMLTVFQCVTNEGWTSVLYNVNDACGNAWPWIYFLSLIILGSFFVLNLVLGVLSGEFSKEREKAKARGDFHKLREKQQIEEDLRGYLDWITQAEDIEPDEGANQDEDGRLELEADKLEGEASSQENISSPSWWEVKKRQFDRHNRRIRRECRKLVKSQAFYWIVIVLVFLNTITLASEHHDQPNWLDHFQEQANIFFVALFTMEMFLKMYSLGFQGYFVSLFNRFDCFVVISSILEMVLLYTDVMPPLGVSVLRCVRLLRIFKVTKYWTSLCNLVASLINSVRSIASLLLLLFLFIVIFALLGMQVFGGRFNYKDLEEKPRHNFDSFVQALLTVFQILTGEDWNEVMYDGIRAYGGIGSYGALACIYFIILFICGNYILLNVFLAIAVDNLADADSLTGVEKEGEEEEEGAEAPAEEGEGDQGSREEMDDEMCKRNRRKSEAVKLDGVAINHVAFAPDKMNQVEIRINEDDKEKEENGEKEGDEEEEEEEECEEDVGSAIGSTGARPRRMSELDMPNKILPIPNYSSFFIFSPTNKLRILCHQIINHSYFGNAVLACILISSAMLAAEDPLSSETPRNKILNYFDIFFTSVFTVEITLKAITYGLILHKGSFCRSAFNILDILVVSVSLISFGFDNGAISVVKILRVLRVLRPLRAINRA</sequence>
<feature type="domain" description="Ion transport" evidence="18">
    <location>
        <begin position="213"/>
        <end position="451"/>
    </location>
</feature>
<dbReference type="FunFam" id="1.20.120.350:FF:000001">
    <property type="entry name" value="Voltage-dependent L-type calcium channel subunit alpha"/>
    <property type="match status" value="1"/>
</dbReference>
<dbReference type="InterPro" id="IPR027359">
    <property type="entry name" value="Volt_channel_dom_sf"/>
</dbReference>
<dbReference type="InterPro" id="IPR005446">
    <property type="entry name" value="VDCC_L_a1su"/>
</dbReference>
<dbReference type="GO" id="GO:0009582">
    <property type="term" value="P:detection of abiotic stimulus"/>
    <property type="evidence" value="ECO:0007669"/>
    <property type="project" value="UniProtKB-ARBA"/>
</dbReference>
<evidence type="ECO:0000256" key="12">
    <source>
        <dbReference type="ARBA" id="ARBA00023136"/>
    </source>
</evidence>
<evidence type="ECO:0000256" key="1">
    <source>
        <dbReference type="ARBA" id="ARBA00004141"/>
    </source>
</evidence>
<dbReference type="GO" id="GO:0046872">
    <property type="term" value="F:metal ion binding"/>
    <property type="evidence" value="ECO:0007669"/>
    <property type="project" value="UniProtKB-KW"/>
</dbReference>
<evidence type="ECO:0000313" key="19">
    <source>
        <dbReference type="EMBL" id="KFM76771.1"/>
    </source>
</evidence>
<dbReference type="PANTHER" id="PTHR45628">
    <property type="entry name" value="VOLTAGE-DEPENDENT CALCIUM CHANNEL TYPE A SUBUNIT ALPHA-1"/>
    <property type="match status" value="1"/>
</dbReference>
<keyword evidence="3 15" id="KW-0109">Calcium transport</keyword>
<proteinExistence type="inferred from homology"/>
<feature type="domain" description="Ion transport" evidence="18">
    <location>
        <begin position="602"/>
        <end position="714"/>
    </location>
</feature>
<feature type="compositionally biased region" description="Acidic residues" evidence="16">
    <location>
        <begin position="536"/>
        <end position="551"/>
    </location>
</feature>
<feature type="compositionally biased region" description="Basic and acidic residues" evidence="16">
    <location>
        <begin position="477"/>
        <end position="491"/>
    </location>
</feature>
<dbReference type="GO" id="GO:0016323">
    <property type="term" value="C:basolateral plasma membrane"/>
    <property type="evidence" value="ECO:0007669"/>
    <property type="project" value="UniProtKB-ARBA"/>
</dbReference>
<feature type="domain" description="Ion transport" evidence="18">
    <location>
        <begin position="38"/>
        <end position="119"/>
    </location>
</feature>
<dbReference type="GO" id="GO:0098703">
    <property type="term" value="P:calcium ion import across plasma membrane"/>
    <property type="evidence" value="ECO:0007669"/>
    <property type="project" value="TreeGrafter"/>
</dbReference>
<evidence type="ECO:0000256" key="5">
    <source>
        <dbReference type="ARBA" id="ARBA00022692"/>
    </source>
</evidence>
<dbReference type="GO" id="GO:0009581">
    <property type="term" value="P:detection of external stimulus"/>
    <property type="evidence" value="ECO:0007669"/>
    <property type="project" value="UniProtKB-ARBA"/>
</dbReference>
<feature type="transmembrane region" description="Helical" evidence="17">
    <location>
        <begin position="209"/>
        <end position="228"/>
    </location>
</feature>
<feature type="transmembrane region" description="Helical" evidence="17">
    <location>
        <begin position="248"/>
        <end position="268"/>
    </location>
</feature>
<evidence type="ECO:0000256" key="17">
    <source>
        <dbReference type="SAM" id="Phobius"/>
    </source>
</evidence>
<keyword evidence="20" id="KW-1185">Reference proteome</keyword>
<keyword evidence="7" id="KW-0677">Repeat</keyword>
<comment type="subcellular location">
    <subcellularLocation>
        <location evidence="1 15">Membrane</location>
        <topology evidence="1 15">Multi-pass membrane protein</topology>
    </subcellularLocation>
</comment>
<accession>A0A087UHD2</accession>
<dbReference type="Gene3D" id="1.20.120.350">
    <property type="entry name" value="Voltage-gated potassium channels. Chain C"/>
    <property type="match status" value="2"/>
</dbReference>
<dbReference type="OMA" id="IVISCAN"/>
<feature type="compositionally biased region" description="Basic and acidic residues" evidence="16">
    <location>
        <begin position="522"/>
        <end position="535"/>
    </location>
</feature>
<dbReference type="GO" id="GO:0050906">
    <property type="term" value="P:detection of stimulus involved in sensory perception"/>
    <property type="evidence" value="ECO:0007669"/>
    <property type="project" value="UniProtKB-ARBA"/>
</dbReference>
<keyword evidence="8 14" id="KW-0106">Calcium</keyword>
<evidence type="ECO:0000259" key="18">
    <source>
        <dbReference type="Pfam" id="PF00520"/>
    </source>
</evidence>
<feature type="transmembrane region" description="Helical" evidence="17">
    <location>
        <begin position="415"/>
        <end position="443"/>
    </location>
</feature>
<keyword evidence="2" id="KW-0813">Transport</keyword>
<feature type="compositionally biased region" description="Acidic residues" evidence="16">
    <location>
        <begin position="458"/>
        <end position="475"/>
    </location>
</feature>
<evidence type="ECO:0000256" key="4">
    <source>
        <dbReference type="ARBA" id="ARBA00022673"/>
    </source>
</evidence>
<evidence type="ECO:0000256" key="11">
    <source>
        <dbReference type="ARBA" id="ARBA00023065"/>
    </source>
</evidence>
<comment type="similarity">
    <text evidence="15">Belongs to the calcium channel alpha-1 subunit (TC 1.A.1.11) family.</text>
</comment>
<dbReference type="AlphaFoldDB" id="A0A087UHD2"/>
<keyword evidence="4 15" id="KW-0107">Calcium channel</keyword>
<feature type="binding site" evidence="14">
    <location>
        <position position="67"/>
    </location>
    <ligand>
        <name>Ca(2+)</name>
        <dbReference type="ChEBI" id="CHEBI:29108"/>
    </ligand>
</feature>
<feature type="transmembrane region" description="Helical" evidence="17">
    <location>
        <begin position="603"/>
        <end position="621"/>
    </location>
</feature>
<evidence type="ECO:0000256" key="7">
    <source>
        <dbReference type="ARBA" id="ARBA00022737"/>
    </source>
</evidence>
<dbReference type="PANTHER" id="PTHR45628:SF1">
    <property type="entry name" value="VOLTAGE-DEPENDENT CALCIUM CHANNEL TYPE D SUBUNIT ALPHA-1"/>
    <property type="match status" value="1"/>
</dbReference>
<evidence type="ECO:0000256" key="15">
    <source>
        <dbReference type="RuleBase" id="RU003808"/>
    </source>
</evidence>
<evidence type="ECO:0000256" key="8">
    <source>
        <dbReference type="ARBA" id="ARBA00022837"/>
    </source>
</evidence>
<reference evidence="19 20" key="1">
    <citation type="submission" date="2013-11" db="EMBL/GenBank/DDBJ databases">
        <title>Genome sequencing of Stegodyphus mimosarum.</title>
        <authorList>
            <person name="Bechsgaard J."/>
        </authorList>
    </citation>
    <scope>NUCLEOTIDE SEQUENCE [LARGE SCALE GENOMIC DNA]</scope>
</reference>
<dbReference type="SUPFAM" id="SSF81324">
    <property type="entry name" value="Voltage-gated potassium channels"/>
    <property type="match status" value="3"/>
</dbReference>
<feature type="region of interest" description="Disordered" evidence="16">
    <location>
        <begin position="453"/>
        <end position="491"/>
    </location>
</feature>
<evidence type="ECO:0000256" key="14">
    <source>
        <dbReference type="PIRSR" id="PIRSR602077-1"/>
    </source>
</evidence>
<evidence type="ECO:0000256" key="3">
    <source>
        <dbReference type="ARBA" id="ARBA00022568"/>
    </source>
</evidence>
<feature type="transmembrane region" description="Helical" evidence="17">
    <location>
        <begin position="674"/>
        <end position="700"/>
    </location>
</feature>
<name>A0A087UHD2_STEMI</name>